<dbReference type="Proteomes" id="UP000539538">
    <property type="component" value="Unassembled WGS sequence"/>
</dbReference>
<dbReference type="Pfam" id="PF02597">
    <property type="entry name" value="ThiS"/>
    <property type="match status" value="1"/>
</dbReference>
<evidence type="ECO:0000313" key="1">
    <source>
        <dbReference type="EMBL" id="MBB4648601.1"/>
    </source>
</evidence>
<dbReference type="EMBL" id="JACHOT010000001">
    <property type="protein sequence ID" value="MBB4648601.1"/>
    <property type="molecule type" value="Genomic_DNA"/>
</dbReference>
<evidence type="ECO:0000313" key="2">
    <source>
        <dbReference type="Proteomes" id="UP000539538"/>
    </source>
</evidence>
<dbReference type="InterPro" id="IPR012675">
    <property type="entry name" value="Beta-grasp_dom_sf"/>
</dbReference>
<dbReference type="Gene3D" id="3.10.20.30">
    <property type="match status" value="1"/>
</dbReference>
<dbReference type="SUPFAM" id="SSF54285">
    <property type="entry name" value="MoaD/ThiS"/>
    <property type="match status" value="1"/>
</dbReference>
<dbReference type="InterPro" id="IPR003749">
    <property type="entry name" value="ThiS/MoaD-like"/>
</dbReference>
<gene>
    <name evidence="1" type="ORF">GGQ99_000323</name>
</gene>
<dbReference type="InterPro" id="IPR016155">
    <property type="entry name" value="Mopterin_synth/thiamin_S_b"/>
</dbReference>
<protein>
    <submittedName>
        <fullName evidence="1">Molybdopterin converting factor small subunit</fullName>
    </submittedName>
</protein>
<sequence length="104" mass="11365">MLGDAPSRTGKHQAEAAPIVVRLPGVLVDLFPGAPRRVEMTASTVKEMVDQLDKSWPGMRDRICDSRPAIRKHMNVFVEGERATLKTKLRPGVEVFVLTAISGG</sequence>
<comment type="caution">
    <text evidence="1">The sequence shown here is derived from an EMBL/GenBank/DDBJ whole genome shotgun (WGS) entry which is preliminary data.</text>
</comment>
<proteinExistence type="predicted"/>
<accession>A0ABR6KXN3</accession>
<name>A0ABR6KXN3_9HYPH</name>
<reference evidence="1 2" key="1">
    <citation type="submission" date="2020-08" db="EMBL/GenBank/DDBJ databases">
        <title>Genomic Encyclopedia of Type Strains, Phase IV (KMG-IV): sequencing the most valuable type-strain genomes for metagenomic binning, comparative biology and taxonomic classification.</title>
        <authorList>
            <person name="Goeker M."/>
        </authorList>
    </citation>
    <scope>NUCLEOTIDE SEQUENCE [LARGE SCALE GENOMIC DNA]</scope>
    <source>
        <strain evidence="1 2">DSM 7050</strain>
    </source>
</reference>
<organism evidence="1 2">
    <name type="scientific">Aminobacter niigataensis</name>
    <dbReference type="NCBI Taxonomy" id="83265"/>
    <lineage>
        <taxon>Bacteria</taxon>
        <taxon>Pseudomonadati</taxon>
        <taxon>Pseudomonadota</taxon>
        <taxon>Alphaproteobacteria</taxon>
        <taxon>Hyphomicrobiales</taxon>
        <taxon>Phyllobacteriaceae</taxon>
        <taxon>Aminobacter</taxon>
    </lineage>
</organism>
<keyword evidence="2" id="KW-1185">Reference proteome</keyword>
<dbReference type="RefSeq" id="WP_183260217.1">
    <property type="nucleotide sequence ID" value="NZ_BAAAVZ010000008.1"/>
</dbReference>